<dbReference type="Gene3D" id="3.30.450.40">
    <property type="match status" value="1"/>
</dbReference>
<dbReference type="InterPro" id="IPR003018">
    <property type="entry name" value="GAF"/>
</dbReference>
<dbReference type="SUPFAM" id="SSF55781">
    <property type="entry name" value="GAF domain-like"/>
    <property type="match status" value="1"/>
</dbReference>
<comment type="caution">
    <text evidence="3">The sequence shown here is derived from an EMBL/GenBank/DDBJ whole genome shotgun (WGS) entry which is preliminary data.</text>
</comment>
<feature type="region of interest" description="Disordered" evidence="1">
    <location>
        <begin position="226"/>
        <end position="246"/>
    </location>
</feature>
<name>A0ABS3SIA9_9CELL</name>
<reference evidence="3 4" key="1">
    <citation type="submission" date="2021-03" db="EMBL/GenBank/DDBJ databases">
        <title>novel species in genus Cellulomonas.</title>
        <authorList>
            <person name="Zhang G."/>
        </authorList>
    </citation>
    <scope>NUCLEOTIDE SEQUENCE [LARGE SCALE GENOMIC DNA]</scope>
    <source>
        <strain evidence="4">zg-ZUI188</strain>
    </source>
</reference>
<dbReference type="EMBL" id="JAGFBM010000007">
    <property type="protein sequence ID" value="MBO3085480.1"/>
    <property type="molecule type" value="Genomic_DNA"/>
</dbReference>
<dbReference type="SMART" id="SM01012">
    <property type="entry name" value="ANTAR"/>
    <property type="match status" value="1"/>
</dbReference>
<proteinExistence type="predicted"/>
<protein>
    <submittedName>
        <fullName evidence="3">GAF and ANTAR domain-containing protein</fullName>
    </submittedName>
</protein>
<evidence type="ECO:0000313" key="4">
    <source>
        <dbReference type="Proteomes" id="UP000678317"/>
    </source>
</evidence>
<organism evidence="3 4">
    <name type="scientific">Cellulomonas fengjieae</name>
    <dbReference type="NCBI Taxonomy" id="2819978"/>
    <lineage>
        <taxon>Bacteria</taxon>
        <taxon>Bacillati</taxon>
        <taxon>Actinomycetota</taxon>
        <taxon>Actinomycetes</taxon>
        <taxon>Micrococcales</taxon>
        <taxon>Cellulomonadaceae</taxon>
        <taxon>Cellulomonas</taxon>
    </lineage>
</organism>
<sequence length="246" mass="25657">MKRSVVLGRLATSVAAGDADEPLATRLCRACVEILGADGGSITLAPTEPERLTVSATDRNSARMEDLQDVLGEGPGHEAYRDGHAVVANVDGSGDGRFPLFDELVRDITGPVTVWSIPMHPGGHTIGVVTLYRLLGPLAGDLEDAQFLADAVGAALLDDAAGEEAPFAGWSDRARVHQATGMVVVQLVVAPEDALALLRAHAFSEASTLDEVARAVTERRLTFADTTSGSDVDEALPDDSTGMDGS</sequence>
<dbReference type="InterPro" id="IPR005561">
    <property type="entry name" value="ANTAR"/>
</dbReference>
<dbReference type="Pfam" id="PF13185">
    <property type="entry name" value="GAF_2"/>
    <property type="match status" value="1"/>
</dbReference>
<evidence type="ECO:0000256" key="1">
    <source>
        <dbReference type="SAM" id="MobiDB-lite"/>
    </source>
</evidence>
<feature type="domain" description="ANTAR" evidence="2">
    <location>
        <begin position="148"/>
        <end position="217"/>
    </location>
</feature>
<keyword evidence="4" id="KW-1185">Reference proteome</keyword>
<dbReference type="Proteomes" id="UP000678317">
    <property type="component" value="Unassembled WGS sequence"/>
</dbReference>
<gene>
    <name evidence="3" type="ORF">J4035_12605</name>
</gene>
<accession>A0ABS3SIA9</accession>
<dbReference type="RefSeq" id="WP_208289861.1">
    <property type="nucleotide sequence ID" value="NZ_CP074404.1"/>
</dbReference>
<dbReference type="InterPro" id="IPR029016">
    <property type="entry name" value="GAF-like_dom_sf"/>
</dbReference>
<evidence type="ECO:0000313" key="3">
    <source>
        <dbReference type="EMBL" id="MBO3085480.1"/>
    </source>
</evidence>
<evidence type="ECO:0000259" key="2">
    <source>
        <dbReference type="SMART" id="SM01012"/>
    </source>
</evidence>